<dbReference type="KEGG" id="pbv:AR543_18280"/>
<dbReference type="InterPro" id="IPR004509">
    <property type="entry name" value="Competence_ComEA_HhH"/>
</dbReference>
<dbReference type="EMBL" id="CP013023">
    <property type="protein sequence ID" value="ANF97767.1"/>
    <property type="molecule type" value="Genomic_DNA"/>
</dbReference>
<dbReference type="Proteomes" id="UP000078148">
    <property type="component" value="Chromosome"/>
</dbReference>
<feature type="domain" description="Helix-hairpin-helix DNA-binding motif class 1" evidence="2">
    <location>
        <begin position="191"/>
        <end position="210"/>
    </location>
</feature>
<dbReference type="STRING" id="1616788.AR543_18280"/>
<accession>A0A172ZKI3</accession>
<name>A0A172ZKI3_9BACL</name>
<proteinExistence type="predicted"/>
<dbReference type="Gene3D" id="1.10.150.280">
    <property type="entry name" value="AF1531-like domain"/>
    <property type="match status" value="1"/>
</dbReference>
<dbReference type="Pfam" id="PF12836">
    <property type="entry name" value="HHH_3"/>
    <property type="match status" value="1"/>
</dbReference>
<dbReference type="InterPro" id="IPR010994">
    <property type="entry name" value="RuvA_2-like"/>
</dbReference>
<sequence>MNRVPTNRGAGMKRNMMWIAAVSAVLGIGLICFGAGQPEDQGTPWVALDERAAASLTANAPAEQAKRQAMEALPPAGAAALQPVSTQSAVSSVPADQLSSAAHQASEQPASSRMTTDQQAVVSGSRTDAAAGSAGSSTEAAAGTYRADTSTQPLSGDTSNSRSGSADASPASSTPAEDTSGRISINQAGLTELTEMPGIGEKKAQAIIDYRNAHGPFRSVSELDNVKGIGSKMLAKLLPYARL</sequence>
<evidence type="ECO:0000313" key="4">
    <source>
        <dbReference type="Proteomes" id="UP000078148"/>
    </source>
</evidence>
<dbReference type="GO" id="GO:0003677">
    <property type="term" value="F:DNA binding"/>
    <property type="evidence" value="ECO:0007669"/>
    <property type="project" value="InterPro"/>
</dbReference>
<dbReference type="PANTHER" id="PTHR21180:SF32">
    <property type="entry name" value="ENDONUCLEASE_EXONUCLEASE_PHOSPHATASE FAMILY DOMAIN-CONTAINING PROTEIN 1"/>
    <property type="match status" value="1"/>
</dbReference>
<feature type="compositionally biased region" description="Low complexity" evidence="1">
    <location>
        <begin position="123"/>
        <end position="144"/>
    </location>
</feature>
<dbReference type="InterPro" id="IPR051675">
    <property type="entry name" value="Endo/Exo/Phosphatase_dom_1"/>
</dbReference>
<reference evidence="3 4" key="2">
    <citation type="journal article" date="2016" name="Int. J. Syst. Evol. Microbiol.">
        <title>Paenibacillus bovis sp. nov., isolated from raw yak (Bos grunniens) milk.</title>
        <authorList>
            <person name="Gao C."/>
            <person name="Han J."/>
            <person name="Liu Z."/>
            <person name="Xu X."/>
            <person name="Hang F."/>
            <person name="Wu Z."/>
        </authorList>
    </citation>
    <scope>NUCLEOTIDE SEQUENCE [LARGE SCALE GENOMIC DNA]</scope>
    <source>
        <strain evidence="3 4">BD3526</strain>
    </source>
</reference>
<organism evidence="3 4">
    <name type="scientific">Paenibacillus bovis</name>
    <dbReference type="NCBI Taxonomy" id="1616788"/>
    <lineage>
        <taxon>Bacteria</taxon>
        <taxon>Bacillati</taxon>
        <taxon>Bacillota</taxon>
        <taxon>Bacilli</taxon>
        <taxon>Bacillales</taxon>
        <taxon>Paenibacillaceae</taxon>
        <taxon>Paenibacillus</taxon>
    </lineage>
</organism>
<dbReference type="GO" id="GO:0015628">
    <property type="term" value="P:protein secretion by the type II secretion system"/>
    <property type="evidence" value="ECO:0007669"/>
    <property type="project" value="TreeGrafter"/>
</dbReference>
<reference evidence="4" key="1">
    <citation type="submission" date="2015-10" db="EMBL/GenBank/DDBJ databases">
        <title>Genome of Paenibacillus bovis sp. nov.</title>
        <authorList>
            <person name="Wu Z."/>
            <person name="Gao C."/>
            <person name="Liu Z."/>
            <person name="Zheng H."/>
        </authorList>
    </citation>
    <scope>NUCLEOTIDE SEQUENCE [LARGE SCALE GENOMIC DNA]</scope>
    <source>
        <strain evidence="4">BD3526</strain>
    </source>
</reference>
<protein>
    <recommendedName>
        <fullName evidence="2">Helix-hairpin-helix DNA-binding motif class 1 domain-containing protein</fullName>
    </recommendedName>
</protein>
<dbReference type="InterPro" id="IPR003583">
    <property type="entry name" value="Hlx-hairpin-Hlx_DNA-bd_motif"/>
</dbReference>
<dbReference type="GO" id="GO:0006281">
    <property type="term" value="P:DNA repair"/>
    <property type="evidence" value="ECO:0007669"/>
    <property type="project" value="InterPro"/>
</dbReference>
<feature type="compositionally biased region" description="Polar residues" evidence="1">
    <location>
        <begin position="147"/>
        <end position="160"/>
    </location>
</feature>
<dbReference type="SMART" id="SM00278">
    <property type="entry name" value="HhH1"/>
    <property type="match status" value="2"/>
</dbReference>
<feature type="compositionally biased region" description="Polar residues" evidence="1">
    <location>
        <begin position="97"/>
        <end position="122"/>
    </location>
</feature>
<dbReference type="PANTHER" id="PTHR21180">
    <property type="entry name" value="ENDONUCLEASE/EXONUCLEASE/PHOSPHATASE FAMILY DOMAIN-CONTAINING PROTEIN 1"/>
    <property type="match status" value="1"/>
</dbReference>
<evidence type="ECO:0000259" key="2">
    <source>
        <dbReference type="SMART" id="SM00278"/>
    </source>
</evidence>
<evidence type="ECO:0000313" key="3">
    <source>
        <dbReference type="EMBL" id="ANF97767.1"/>
    </source>
</evidence>
<feature type="compositionally biased region" description="Low complexity" evidence="1">
    <location>
        <begin position="161"/>
        <end position="178"/>
    </location>
</feature>
<dbReference type="SUPFAM" id="SSF47781">
    <property type="entry name" value="RuvA domain 2-like"/>
    <property type="match status" value="1"/>
</dbReference>
<feature type="region of interest" description="Disordered" evidence="1">
    <location>
        <begin position="90"/>
        <end position="183"/>
    </location>
</feature>
<dbReference type="NCBIfam" id="TIGR00426">
    <property type="entry name" value="competence protein ComEA helix-hairpin-helix repeat region"/>
    <property type="match status" value="1"/>
</dbReference>
<feature type="domain" description="Helix-hairpin-helix DNA-binding motif class 1" evidence="2">
    <location>
        <begin position="221"/>
        <end position="240"/>
    </location>
</feature>
<gene>
    <name evidence="3" type="ORF">AR543_18280</name>
</gene>
<dbReference type="AlphaFoldDB" id="A0A172ZKI3"/>
<dbReference type="GO" id="GO:0015627">
    <property type="term" value="C:type II protein secretion system complex"/>
    <property type="evidence" value="ECO:0007669"/>
    <property type="project" value="TreeGrafter"/>
</dbReference>
<keyword evidence="4" id="KW-1185">Reference proteome</keyword>
<evidence type="ECO:0000256" key="1">
    <source>
        <dbReference type="SAM" id="MobiDB-lite"/>
    </source>
</evidence>